<dbReference type="RefSeq" id="WP_173072823.1">
    <property type="nucleotide sequence ID" value="NZ_CP041345.1"/>
</dbReference>
<feature type="transmembrane region" description="Helical" evidence="1">
    <location>
        <begin position="37"/>
        <end position="57"/>
    </location>
</feature>
<protein>
    <submittedName>
        <fullName evidence="2">DUF2914 domain-containing protein</fullName>
    </submittedName>
</protein>
<evidence type="ECO:0000256" key="1">
    <source>
        <dbReference type="SAM" id="Phobius"/>
    </source>
</evidence>
<evidence type="ECO:0000313" key="2">
    <source>
        <dbReference type="EMBL" id="QKG79247.1"/>
    </source>
</evidence>
<keyword evidence="1" id="KW-1133">Transmembrane helix</keyword>
<keyword evidence="1" id="KW-0472">Membrane</keyword>
<gene>
    <name evidence="2" type="ORF">FHG85_02865</name>
</gene>
<reference evidence="2 3" key="1">
    <citation type="submission" date="2019-07" db="EMBL/GenBank/DDBJ databases">
        <title>Thalassofilum flectens gen. nov., sp. nov., a novel moderate thermophilic anaerobe from a shallow sea hot spring in Kunashir Island (Russia), representing a new family in the order Bacteroidales, and proposal of Thalassofilacea fam. nov.</title>
        <authorList>
            <person name="Kochetkova T.V."/>
            <person name="Podosokorskaya O.A."/>
            <person name="Novikov A."/>
            <person name="Elcheninov A.G."/>
            <person name="Toshchakov S.V."/>
            <person name="Kublanov I.V."/>
        </authorList>
    </citation>
    <scope>NUCLEOTIDE SEQUENCE [LARGE SCALE GENOMIC DNA]</scope>
    <source>
        <strain evidence="2 3">38-H</strain>
    </source>
</reference>
<organism evidence="2 3">
    <name type="scientific">Tenuifilum thalassicum</name>
    <dbReference type="NCBI Taxonomy" id="2590900"/>
    <lineage>
        <taxon>Bacteria</taxon>
        <taxon>Pseudomonadati</taxon>
        <taxon>Bacteroidota</taxon>
        <taxon>Bacteroidia</taxon>
        <taxon>Bacteroidales</taxon>
        <taxon>Tenuifilaceae</taxon>
        <taxon>Tenuifilum</taxon>
    </lineage>
</organism>
<evidence type="ECO:0000313" key="3">
    <source>
        <dbReference type="Proteomes" id="UP000500961"/>
    </source>
</evidence>
<dbReference type="KEGG" id="ttz:FHG85_02865"/>
<feature type="transmembrane region" description="Helical" evidence="1">
    <location>
        <begin position="12"/>
        <end position="31"/>
    </location>
</feature>
<accession>A0A7D3XDP1</accession>
<keyword evidence="3" id="KW-1185">Reference proteome</keyword>
<dbReference type="EMBL" id="CP041345">
    <property type="protein sequence ID" value="QKG79247.1"/>
    <property type="molecule type" value="Genomic_DNA"/>
</dbReference>
<name>A0A7D3XDP1_9BACT</name>
<keyword evidence="1" id="KW-0812">Transmembrane</keyword>
<dbReference type="Proteomes" id="UP000500961">
    <property type="component" value="Chromosome"/>
</dbReference>
<proteinExistence type="predicted"/>
<dbReference type="AlphaFoldDB" id="A0A7D3XDP1"/>
<sequence>MQKINKIENIFGPVGTISGYIIAIVGVVVLFSSLKGLVFISIGLFVGFTSNVAYVDFDKKRCRNAIKFFGIFPVGKWVDIDKSMALSLKKSTKAWRTYSITNRTYDHADGDYKIELLNKDKKVIGELERFKKLDEAKMDLSLYSERLNLPII</sequence>